<sequence>MNMMEPLLTGLALEKDMMAAPKETVSKKYGWDCGVVNRQAIVDATVSVLERMDELAALIDVRDNDLYEADRARIFSLATSLELGDTVAELSARLTEFRMRLMFAPLKFYEGNREMLKLVAENIVDSYDVASEDPVIETALQGLREQTSEEPTAEDYEKMIKSFIRFVPKFRESNVMMLGQLIQSMHREAEVFGFSTDPEIVTFFQQLDIVVAGAIRPDEFMAITEMLNDFEPTITSRVVELAQLETLHQFTVNVIAGVQQARQEGMSFGAEADEKLDKASDELNHGMLEREQYRMILRGIRELHVQA</sequence>
<dbReference type="EMBL" id="CP020928">
    <property type="protein sequence ID" value="AWF96601.1"/>
    <property type="molecule type" value="Genomic_DNA"/>
</dbReference>
<dbReference type="AlphaFoldDB" id="A0A2S1KUF8"/>
<accession>A0A2S1KUF8</accession>
<reference evidence="1 2" key="1">
    <citation type="submission" date="2017-04" db="EMBL/GenBank/DDBJ databases">
        <title>Weissella cibaria strain m2 complete genome.</title>
        <authorList>
            <person name="Pan Q."/>
            <person name="Tan M."/>
            <person name="Yao F."/>
            <person name="Su S."/>
        </authorList>
    </citation>
    <scope>NUCLEOTIDE SEQUENCE [LARGE SCALE GENOMIC DNA]</scope>
    <source>
        <strain evidence="1 2">M2</strain>
    </source>
</reference>
<name>A0A2S1KUF8_9LACO</name>
<proteinExistence type="predicted"/>
<organism evidence="1 2">
    <name type="scientific">Weissella cibaria</name>
    <dbReference type="NCBI Taxonomy" id="137591"/>
    <lineage>
        <taxon>Bacteria</taxon>
        <taxon>Bacillati</taxon>
        <taxon>Bacillota</taxon>
        <taxon>Bacilli</taxon>
        <taxon>Lactobacillales</taxon>
        <taxon>Lactobacillaceae</taxon>
        <taxon>Weissella</taxon>
    </lineage>
</organism>
<evidence type="ECO:0000313" key="2">
    <source>
        <dbReference type="Proteomes" id="UP000244870"/>
    </source>
</evidence>
<gene>
    <name evidence="1" type="ORF">B6254_2250</name>
</gene>
<protein>
    <submittedName>
        <fullName evidence="1">Uncharacterized protein</fullName>
    </submittedName>
</protein>
<dbReference type="Proteomes" id="UP000244870">
    <property type="component" value="Chromosome"/>
</dbReference>
<evidence type="ECO:0000313" key="1">
    <source>
        <dbReference type="EMBL" id="AWF96601.1"/>
    </source>
</evidence>